<dbReference type="GO" id="GO:0009244">
    <property type="term" value="P:lipopolysaccharide core region biosynthetic process"/>
    <property type="evidence" value="ECO:0007669"/>
    <property type="project" value="InterPro"/>
</dbReference>
<dbReference type="InterPro" id="IPR011908">
    <property type="entry name" value="LipoPS_heptosylTferase-I"/>
</dbReference>
<evidence type="ECO:0000256" key="11">
    <source>
        <dbReference type="ARBA" id="ARBA00044190"/>
    </source>
</evidence>
<evidence type="ECO:0000256" key="13">
    <source>
        <dbReference type="ARBA" id="ARBA00049201"/>
    </source>
</evidence>
<dbReference type="PANTHER" id="PTHR30160">
    <property type="entry name" value="TETRAACYLDISACCHARIDE 4'-KINASE-RELATED"/>
    <property type="match status" value="1"/>
</dbReference>
<evidence type="ECO:0000313" key="14">
    <source>
        <dbReference type="EMBL" id="RCS57396.1"/>
    </source>
</evidence>
<comment type="caution">
    <text evidence="14">The sequence shown here is derived from an EMBL/GenBank/DDBJ whole genome shotgun (WGS) entry which is preliminary data.</text>
</comment>
<keyword evidence="8" id="KW-0472">Membrane</keyword>
<keyword evidence="5" id="KW-0328">Glycosyltransferase</keyword>
<comment type="pathway">
    <text evidence="2">Bacterial outer membrane biogenesis; LPS core biosynthesis.</text>
</comment>
<gene>
    <name evidence="14" type="primary">waaC</name>
    <name evidence="14" type="ORF">DU000_08000</name>
</gene>
<name>A0A368L1E9_9BURK</name>
<accession>A0A368L1E9</accession>
<keyword evidence="4" id="KW-0997">Cell inner membrane</keyword>
<dbReference type="NCBIfam" id="TIGR02193">
    <property type="entry name" value="heptsyl_trn_I"/>
    <property type="match status" value="1"/>
</dbReference>
<dbReference type="SUPFAM" id="SSF53756">
    <property type="entry name" value="UDP-Glycosyltransferase/glycogen phosphorylase"/>
    <property type="match status" value="1"/>
</dbReference>
<comment type="similarity">
    <text evidence="9">Belongs to the glycosyltransferase 9 family.</text>
</comment>
<dbReference type="Pfam" id="PF01075">
    <property type="entry name" value="Glyco_transf_9"/>
    <property type="match status" value="1"/>
</dbReference>
<evidence type="ECO:0000256" key="3">
    <source>
        <dbReference type="ARBA" id="ARBA00022475"/>
    </source>
</evidence>
<evidence type="ECO:0000256" key="6">
    <source>
        <dbReference type="ARBA" id="ARBA00022679"/>
    </source>
</evidence>
<evidence type="ECO:0000256" key="7">
    <source>
        <dbReference type="ARBA" id="ARBA00022985"/>
    </source>
</evidence>
<evidence type="ECO:0000256" key="8">
    <source>
        <dbReference type="ARBA" id="ARBA00023136"/>
    </source>
</evidence>
<keyword evidence="6 14" id="KW-0808">Transferase</keyword>
<evidence type="ECO:0000256" key="1">
    <source>
        <dbReference type="ARBA" id="ARBA00004515"/>
    </source>
</evidence>
<keyword evidence="3" id="KW-1003">Cell membrane</keyword>
<evidence type="ECO:0000313" key="15">
    <source>
        <dbReference type="Proteomes" id="UP000252357"/>
    </source>
</evidence>
<dbReference type="GO" id="GO:0005829">
    <property type="term" value="C:cytosol"/>
    <property type="evidence" value="ECO:0007669"/>
    <property type="project" value="TreeGrafter"/>
</dbReference>
<keyword evidence="15" id="KW-1185">Reference proteome</keyword>
<dbReference type="InterPro" id="IPR051199">
    <property type="entry name" value="LPS_LOS_Heptosyltrfase"/>
</dbReference>
<dbReference type="InterPro" id="IPR002201">
    <property type="entry name" value="Glyco_trans_9"/>
</dbReference>
<dbReference type="PANTHER" id="PTHR30160:SF19">
    <property type="entry name" value="LIPOPOLYSACCHARIDE HEPTOSYLTRANSFERASE 1"/>
    <property type="match status" value="1"/>
</dbReference>
<evidence type="ECO:0000256" key="4">
    <source>
        <dbReference type="ARBA" id="ARBA00022519"/>
    </source>
</evidence>
<dbReference type="CDD" id="cd03789">
    <property type="entry name" value="GT9_LPS_heptosyltransferase"/>
    <property type="match status" value="1"/>
</dbReference>
<dbReference type="EMBL" id="QPGB01000003">
    <property type="protein sequence ID" value="RCS57396.1"/>
    <property type="molecule type" value="Genomic_DNA"/>
</dbReference>
<dbReference type="GO" id="GO:0005886">
    <property type="term" value="C:plasma membrane"/>
    <property type="evidence" value="ECO:0007669"/>
    <property type="project" value="UniProtKB-SubCell"/>
</dbReference>
<dbReference type="GO" id="GO:0008713">
    <property type="term" value="F:ADP-heptose-lipopolysaccharide heptosyltransferase activity"/>
    <property type="evidence" value="ECO:0007669"/>
    <property type="project" value="TreeGrafter"/>
</dbReference>
<dbReference type="Gene3D" id="3.40.50.2000">
    <property type="entry name" value="Glycogen Phosphorylase B"/>
    <property type="match status" value="2"/>
</dbReference>
<comment type="subcellular location">
    <subcellularLocation>
        <location evidence="1">Cell inner membrane</location>
        <topology evidence="1">Peripheral membrane protein</topology>
        <orientation evidence="1">Cytoplasmic side</orientation>
    </subcellularLocation>
</comment>
<keyword evidence="7" id="KW-0448">Lipopolysaccharide biosynthesis</keyword>
<organism evidence="14 15">
    <name type="scientific">Parvibium lacunae</name>
    <dbReference type="NCBI Taxonomy" id="1888893"/>
    <lineage>
        <taxon>Bacteria</taxon>
        <taxon>Pseudomonadati</taxon>
        <taxon>Pseudomonadota</taxon>
        <taxon>Betaproteobacteria</taxon>
        <taxon>Burkholderiales</taxon>
        <taxon>Alcaligenaceae</taxon>
        <taxon>Parvibium</taxon>
    </lineage>
</organism>
<sequence length="422" mass="46718">MSIRLIQCVITDPKRFHDVGCNSRLSRDCPVRCLIVKLSSMGDVIHALPVVHDILHAYPQAQIDWVVEEAFAELVSAHAGVHQVLPIGLRRWQKNWLSRQHWWEFSQFKQQLQQDAYDFVFDLQGLAKSALIARWARKVRVAAQPATGKSYGFAAAAAKEPWSRYWIDSPLPINTRLPLIEQLRSVPAQALSYTVRGKPEFGLQVPERYLQVRLPVPLGPSQAYAILLHGTAAAYKLWPPQAWRSLAKALHQLGMATVLPWGNEAEHQRAKAIAANIPSAHVMPERYSILQWAAWMQGARVVIGLDTGLSHLAAALAVPTIFLFGATPHWRIAPYWGQSRHNELNRPGADAATPAGGAARPARHITLGQPEQQRWPTVKEVLQALAQLPLNSIEQSLSSQPVLSQASTGLTPLILPGGSVSE</sequence>
<evidence type="ECO:0000256" key="12">
    <source>
        <dbReference type="ARBA" id="ARBA00044330"/>
    </source>
</evidence>
<evidence type="ECO:0000256" key="10">
    <source>
        <dbReference type="ARBA" id="ARBA00044041"/>
    </source>
</evidence>
<protein>
    <recommendedName>
        <fullName evidence="11">Lipopolysaccharide heptosyltransferase 1</fullName>
        <ecNumber evidence="10">2.4.99.23</ecNumber>
    </recommendedName>
    <alternativeName>
        <fullName evidence="12">ADP-heptose:lipopolysaccharide heptosyltransferase I</fullName>
    </alternativeName>
</protein>
<dbReference type="EC" id="2.4.99.23" evidence="10"/>
<comment type="catalytic activity">
    <reaction evidence="13">
        <text>an alpha-Kdo-(2-&gt;4)-alpha-Kdo-(2-&gt;6)-lipid A + ADP-L-glycero-beta-D-manno-heptose = an L-alpha-D-Hep-(1-&gt;5)-[alpha-Kdo-(2-&gt;4)]-alpha-Kdo-(2-&gt;6)-lipid A + ADP + H(+)</text>
        <dbReference type="Rhea" id="RHEA:74067"/>
        <dbReference type="ChEBI" id="CHEBI:15378"/>
        <dbReference type="ChEBI" id="CHEBI:61506"/>
        <dbReference type="ChEBI" id="CHEBI:176431"/>
        <dbReference type="ChEBI" id="CHEBI:193068"/>
        <dbReference type="ChEBI" id="CHEBI:456216"/>
        <dbReference type="EC" id="2.4.99.23"/>
    </reaction>
</comment>
<reference evidence="14 15" key="1">
    <citation type="journal article" date="2018" name="Int. J. Syst. Evol. Microbiol.">
        <title>Parvibium lacunae gen. nov., sp. nov., a new member of the family Alcaligenaceae isolated from a freshwater pond.</title>
        <authorList>
            <person name="Chen W.M."/>
            <person name="Xie P.B."/>
            <person name="Hsu M.Y."/>
            <person name="Sheu S.Y."/>
        </authorList>
    </citation>
    <scope>NUCLEOTIDE SEQUENCE [LARGE SCALE GENOMIC DNA]</scope>
    <source>
        <strain evidence="14 15">KMB9</strain>
    </source>
</reference>
<dbReference type="AlphaFoldDB" id="A0A368L1E9"/>
<evidence type="ECO:0000256" key="2">
    <source>
        <dbReference type="ARBA" id="ARBA00004713"/>
    </source>
</evidence>
<proteinExistence type="inferred from homology"/>
<evidence type="ECO:0000256" key="9">
    <source>
        <dbReference type="ARBA" id="ARBA00043995"/>
    </source>
</evidence>
<dbReference type="Proteomes" id="UP000252357">
    <property type="component" value="Unassembled WGS sequence"/>
</dbReference>
<evidence type="ECO:0000256" key="5">
    <source>
        <dbReference type="ARBA" id="ARBA00022676"/>
    </source>
</evidence>